<protein>
    <submittedName>
        <fullName evidence="1">13183_t:CDS:1</fullName>
    </submittedName>
</protein>
<dbReference type="EMBL" id="CAJVPL010005226">
    <property type="protein sequence ID" value="CAG8655883.1"/>
    <property type="molecule type" value="Genomic_DNA"/>
</dbReference>
<keyword evidence="2" id="KW-1185">Reference proteome</keyword>
<feature type="non-terminal residue" evidence="1">
    <location>
        <position position="70"/>
    </location>
</feature>
<gene>
    <name evidence="1" type="ORF">AGERDE_LOCUS11598</name>
</gene>
<dbReference type="AlphaFoldDB" id="A0A9N9E0D6"/>
<comment type="caution">
    <text evidence="1">The sequence shown here is derived from an EMBL/GenBank/DDBJ whole genome shotgun (WGS) entry which is preliminary data.</text>
</comment>
<proteinExistence type="predicted"/>
<dbReference type="Proteomes" id="UP000789831">
    <property type="component" value="Unassembled WGS sequence"/>
</dbReference>
<evidence type="ECO:0000313" key="1">
    <source>
        <dbReference type="EMBL" id="CAG8655883.1"/>
    </source>
</evidence>
<evidence type="ECO:0000313" key="2">
    <source>
        <dbReference type="Proteomes" id="UP000789831"/>
    </source>
</evidence>
<sequence length="70" mass="7698">MYLDTSSAITTDIVVSEDAKFRYSTSSSNEICEESSCTNIVEKSITNLPQLPSIVSTQNQSNNSEQFSNI</sequence>
<organism evidence="1 2">
    <name type="scientific">Ambispora gerdemannii</name>
    <dbReference type="NCBI Taxonomy" id="144530"/>
    <lineage>
        <taxon>Eukaryota</taxon>
        <taxon>Fungi</taxon>
        <taxon>Fungi incertae sedis</taxon>
        <taxon>Mucoromycota</taxon>
        <taxon>Glomeromycotina</taxon>
        <taxon>Glomeromycetes</taxon>
        <taxon>Archaeosporales</taxon>
        <taxon>Ambisporaceae</taxon>
        <taxon>Ambispora</taxon>
    </lineage>
</organism>
<accession>A0A9N9E0D6</accession>
<reference evidence="1" key="1">
    <citation type="submission" date="2021-06" db="EMBL/GenBank/DDBJ databases">
        <authorList>
            <person name="Kallberg Y."/>
            <person name="Tangrot J."/>
            <person name="Rosling A."/>
        </authorList>
    </citation>
    <scope>NUCLEOTIDE SEQUENCE</scope>
    <source>
        <strain evidence="1">MT106</strain>
    </source>
</reference>
<name>A0A9N9E0D6_9GLOM</name>